<evidence type="ECO:0000256" key="2">
    <source>
        <dbReference type="ARBA" id="ARBA00004496"/>
    </source>
</evidence>
<dbReference type="InterPro" id="IPR052365">
    <property type="entry name" value="THEM4/THEM5_acyl-CoA_thioest"/>
</dbReference>
<keyword evidence="12" id="KW-0966">Cell projection</keyword>
<evidence type="ECO:0000256" key="7">
    <source>
        <dbReference type="ARBA" id="ARBA00022801"/>
    </source>
</evidence>
<evidence type="ECO:0000256" key="12">
    <source>
        <dbReference type="ARBA" id="ARBA00023273"/>
    </source>
</evidence>
<evidence type="ECO:0000256" key="22">
    <source>
        <dbReference type="ARBA" id="ARBA00048074"/>
    </source>
</evidence>
<keyword evidence="5" id="KW-0963">Cytoplasm</keyword>
<dbReference type="RefSeq" id="WP_138230847.1">
    <property type="nucleotide sequence ID" value="NZ_AP022577.1"/>
</dbReference>
<evidence type="ECO:0000256" key="11">
    <source>
        <dbReference type="ARBA" id="ARBA00023136"/>
    </source>
</evidence>
<comment type="catalytic activity">
    <reaction evidence="14">
        <text>(9Z)-octadecenoyl-CoA + H2O = (9Z)-octadecenoate + CoA + H(+)</text>
        <dbReference type="Rhea" id="RHEA:40139"/>
        <dbReference type="ChEBI" id="CHEBI:15377"/>
        <dbReference type="ChEBI" id="CHEBI:15378"/>
        <dbReference type="ChEBI" id="CHEBI:30823"/>
        <dbReference type="ChEBI" id="CHEBI:57287"/>
        <dbReference type="ChEBI" id="CHEBI:57387"/>
    </reaction>
    <physiologicalReaction direction="left-to-right" evidence="14">
        <dbReference type="Rhea" id="RHEA:40140"/>
    </physiologicalReaction>
</comment>
<dbReference type="Proteomes" id="UP000465609">
    <property type="component" value="Chromosome"/>
</dbReference>
<accession>A0ABM7I8H6</accession>
<evidence type="ECO:0000256" key="18">
    <source>
        <dbReference type="ARBA" id="ARBA00043210"/>
    </source>
</evidence>
<keyword evidence="9" id="KW-0809">Transit peptide</keyword>
<evidence type="ECO:0000256" key="8">
    <source>
        <dbReference type="ARBA" id="ARBA00022832"/>
    </source>
</evidence>
<dbReference type="CDD" id="cd03443">
    <property type="entry name" value="PaaI_thioesterase"/>
    <property type="match status" value="1"/>
</dbReference>
<evidence type="ECO:0000256" key="16">
    <source>
        <dbReference type="ARBA" id="ARBA00038848"/>
    </source>
</evidence>
<comment type="catalytic activity">
    <reaction evidence="19">
        <text>octanoyl-CoA + H2O = octanoate + CoA + H(+)</text>
        <dbReference type="Rhea" id="RHEA:30143"/>
        <dbReference type="ChEBI" id="CHEBI:15377"/>
        <dbReference type="ChEBI" id="CHEBI:15378"/>
        <dbReference type="ChEBI" id="CHEBI:25646"/>
        <dbReference type="ChEBI" id="CHEBI:57287"/>
        <dbReference type="ChEBI" id="CHEBI:57386"/>
    </reaction>
    <physiologicalReaction direction="left-to-right" evidence="19">
        <dbReference type="Rhea" id="RHEA:30144"/>
    </physiologicalReaction>
</comment>
<comment type="catalytic activity">
    <reaction evidence="23">
        <text>tetradecanoyl-CoA + H2O = tetradecanoate + CoA + H(+)</text>
        <dbReference type="Rhea" id="RHEA:40119"/>
        <dbReference type="ChEBI" id="CHEBI:15377"/>
        <dbReference type="ChEBI" id="CHEBI:15378"/>
        <dbReference type="ChEBI" id="CHEBI:30807"/>
        <dbReference type="ChEBI" id="CHEBI:57287"/>
        <dbReference type="ChEBI" id="CHEBI:57385"/>
    </reaction>
    <physiologicalReaction direction="left-to-right" evidence="23">
        <dbReference type="Rhea" id="RHEA:40120"/>
    </physiologicalReaction>
</comment>
<dbReference type="EMBL" id="AP022577">
    <property type="protein sequence ID" value="BBX82816.1"/>
    <property type="molecule type" value="Genomic_DNA"/>
</dbReference>
<keyword evidence="26" id="KW-1185">Reference proteome</keyword>
<comment type="catalytic activity">
    <reaction evidence="21">
        <text>decanoyl-CoA + H2O = decanoate + CoA + H(+)</text>
        <dbReference type="Rhea" id="RHEA:40059"/>
        <dbReference type="ChEBI" id="CHEBI:15377"/>
        <dbReference type="ChEBI" id="CHEBI:15378"/>
        <dbReference type="ChEBI" id="CHEBI:27689"/>
        <dbReference type="ChEBI" id="CHEBI:57287"/>
        <dbReference type="ChEBI" id="CHEBI:61430"/>
    </reaction>
    <physiologicalReaction direction="left-to-right" evidence="21">
        <dbReference type="Rhea" id="RHEA:40060"/>
    </physiologicalReaction>
</comment>
<evidence type="ECO:0000256" key="5">
    <source>
        <dbReference type="ARBA" id="ARBA00022490"/>
    </source>
</evidence>
<evidence type="ECO:0000313" key="26">
    <source>
        <dbReference type="Proteomes" id="UP000465609"/>
    </source>
</evidence>
<comment type="catalytic activity">
    <reaction evidence="20">
        <text>hexadecanoyl-CoA + H2O = hexadecanoate + CoA + H(+)</text>
        <dbReference type="Rhea" id="RHEA:16645"/>
        <dbReference type="ChEBI" id="CHEBI:7896"/>
        <dbReference type="ChEBI" id="CHEBI:15377"/>
        <dbReference type="ChEBI" id="CHEBI:15378"/>
        <dbReference type="ChEBI" id="CHEBI:57287"/>
        <dbReference type="ChEBI" id="CHEBI:57379"/>
        <dbReference type="EC" id="3.1.2.2"/>
    </reaction>
    <physiologicalReaction direction="left-to-right" evidence="20">
        <dbReference type="Rhea" id="RHEA:16646"/>
    </physiologicalReaction>
</comment>
<dbReference type="PANTHER" id="PTHR12418">
    <property type="entry name" value="ACYL-COENZYME A THIOESTERASE THEM4"/>
    <property type="match status" value="1"/>
</dbReference>
<evidence type="ECO:0000256" key="14">
    <source>
        <dbReference type="ARBA" id="ARBA00037002"/>
    </source>
</evidence>
<name>A0ABM7I8H6_9MYCO</name>
<evidence type="ECO:0000256" key="4">
    <source>
        <dbReference type="ARBA" id="ARBA00022475"/>
    </source>
</evidence>
<evidence type="ECO:0000313" key="25">
    <source>
        <dbReference type="EMBL" id="BBX82816.1"/>
    </source>
</evidence>
<keyword evidence="6" id="KW-0053">Apoptosis</keyword>
<comment type="subcellular location">
    <subcellularLocation>
        <location evidence="3">Cell projection</location>
        <location evidence="3">Ruffle membrane</location>
    </subcellularLocation>
    <subcellularLocation>
        <location evidence="2">Cytoplasm</location>
    </subcellularLocation>
    <subcellularLocation>
        <location evidence="1">Membrane</location>
        <topology evidence="1">Peripheral membrane protein</topology>
    </subcellularLocation>
</comment>
<feature type="domain" description="Thioesterase" evidence="24">
    <location>
        <begin position="121"/>
        <end position="180"/>
    </location>
</feature>
<evidence type="ECO:0000256" key="17">
    <source>
        <dbReference type="ARBA" id="ARBA00040123"/>
    </source>
</evidence>
<dbReference type="Gene3D" id="3.10.129.10">
    <property type="entry name" value="Hotdog Thioesterase"/>
    <property type="match status" value="1"/>
</dbReference>
<dbReference type="EC" id="3.1.2.2" evidence="16"/>
<proteinExistence type="inferred from homology"/>
<evidence type="ECO:0000256" key="3">
    <source>
        <dbReference type="ARBA" id="ARBA00004632"/>
    </source>
</evidence>
<evidence type="ECO:0000256" key="20">
    <source>
        <dbReference type="ARBA" id="ARBA00047734"/>
    </source>
</evidence>
<dbReference type="PANTHER" id="PTHR12418:SF19">
    <property type="entry name" value="ACYL-COENZYME A THIOESTERASE THEM4"/>
    <property type="match status" value="1"/>
</dbReference>
<keyword evidence="10" id="KW-0443">Lipid metabolism</keyword>
<evidence type="ECO:0000256" key="6">
    <source>
        <dbReference type="ARBA" id="ARBA00022703"/>
    </source>
</evidence>
<comment type="similarity">
    <text evidence="15">Belongs to the THEM4/THEM5 thioesterase family.</text>
</comment>
<evidence type="ECO:0000256" key="10">
    <source>
        <dbReference type="ARBA" id="ARBA00023098"/>
    </source>
</evidence>
<dbReference type="Pfam" id="PF03061">
    <property type="entry name" value="4HBT"/>
    <property type="match status" value="1"/>
</dbReference>
<dbReference type="SUPFAM" id="SSF54637">
    <property type="entry name" value="Thioesterase/thiol ester dehydrase-isomerase"/>
    <property type="match status" value="1"/>
</dbReference>
<comment type="catalytic activity">
    <reaction evidence="13">
        <text>(5Z,8Z,11Z,14Z)-eicosatetraenoyl-CoA + H2O = (5Z,8Z,11Z,14Z)-eicosatetraenoate + CoA + H(+)</text>
        <dbReference type="Rhea" id="RHEA:40151"/>
        <dbReference type="ChEBI" id="CHEBI:15377"/>
        <dbReference type="ChEBI" id="CHEBI:15378"/>
        <dbReference type="ChEBI" id="CHEBI:32395"/>
        <dbReference type="ChEBI" id="CHEBI:57287"/>
        <dbReference type="ChEBI" id="CHEBI:57368"/>
    </reaction>
    <physiologicalReaction direction="left-to-right" evidence="13">
        <dbReference type="Rhea" id="RHEA:40152"/>
    </physiologicalReaction>
</comment>
<evidence type="ECO:0000256" key="9">
    <source>
        <dbReference type="ARBA" id="ARBA00022946"/>
    </source>
</evidence>
<reference evidence="25 26" key="1">
    <citation type="journal article" date="2019" name="Emerg. Microbes Infect.">
        <title>Comprehensive subspecies identification of 175 nontuberculous mycobacteria species based on 7547 genomic profiles.</title>
        <authorList>
            <person name="Matsumoto Y."/>
            <person name="Kinjo T."/>
            <person name="Motooka D."/>
            <person name="Nabeya D."/>
            <person name="Jung N."/>
            <person name="Uechi K."/>
            <person name="Horii T."/>
            <person name="Iida T."/>
            <person name="Fujita J."/>
            <person name="Nakamura S."/>
        </authorList>
    </citation>
    <scope>NUCLEOTIDE SEQUENCE [LARGE SCALE GENOMIC DNA]</scope>
    <source>
        <strain evidence="25 26">JCM 15296</strain>
    </source>
</reference>
<evidence type="ECO:0000256" key="1">
    <source>
        <dbReference type="ARBA" id="ARBA00004170"/>
    </source>
</evidence>
<comment type="catalytic activity">
    <reaction evidence="22">
        <text>dodecanoyl-CoA + H2O = dodecanoate + CoA + H(+)</text>
        <dbReference type="Rhea" id="RHEA:30135"/>
        <dbReference type="ChEBI" id="CHEBI:15377"/>
        <dbReference type="ChEBI" id="CHEBI:15378"/>
        <dbReference type="ChEBI" id="CHEBI:18262"/>
        <dbReference type="ChEBI" id="CHEBI:57287"/>
        <dbReference type="ChEBI" id="CHEBI:57375"/>
    </reaction>
    <physiologicalReaction direction="left-to-right" evidence="22">
        <dbReference type="Rhea" id="RHEA:30136"/>
    </physiologicalReaction>
</comment>
<gene>
    <name evidence="25" type="ORF">MAUB_06890</name>
</gene>
<keyword evidence="8" id="KW-0276">Fatty acid metabolism</keyword>
<keyword evidence="4" id="KW-1003">Cell membrane</keyword>
<protein>
    <recommendedName>
        <fullName evidence="17">Acyl-coenzyme A thioesterase THEM4</fullName>
        <ecNumber evidence="16">3.1.2.2</ecNumber>
    </recommendedName>
    <alternativeName>
        <fullName evidence="18">Thioesterase superfamily member 4</fullName>
    </alternativeName>
</protein>
<evidence type="ECO:0000259" key="24">
    <source>
        <dbReference type="Pfam" id="PF03061"/>
    </source>
</evidence>
<sequence length="207" mass="22184">MLEDILPRLSADEVARLRAIYEPLTQSVRELIDATVRTETAADTVASVRAEIDAATARLRANQLEGSFGVRFGAQGSEMPWGNAVIGVRNPIAPPVDLIRAEDGSVSADFHLGAAYEGPPGHVHGGVSAMILDHVLGEGASLPGRPRLTGTLTTRYRRMTRLGALHTEARIVRTEGIKTYAVGHIADAEGITVEAEGVFITPRWARD</sequence>
<evidence type="ECO:0000256" key="13">
    <source>
        <dbReference type="ARBA" id="ARBA00035852"/>
    </source>
</evidence>
<keyword evidence="11" id="KW-0472">Membrane</keyword>
<dbReference type="InterPro" id="IPR029069">
    <property type="entry name" value="HotDog_dom_sf"/>
</dbReference>
<evidence type="ECO:0000256" key="15">
    <source>
        <dbReference type="ARBA" id="ARBA00038456"/>
    </source>
</evidence>
<evidence type="ECO:0000256" key="23">
    <source>
        <dbReference type="ARBA" id="ARBA00048180"/>
    </source>
</evidence>
<dbReference type="InterPro" id="IPR006683">
    <property type="entry name" value="Thioestr_dom"/>
</dbReference>
<evidence type="ECO:0000256" key="19">
    <source>
        <dbReference type="ARBA" id="ARBA00047588"/>
    </source>
</evidence>
<keyword evidence="7" id="KW-0378">Hydrolase</keyword>
<evidence type="ECO:0000256" key="21">
    <source>
        <dbReference type="ARBA" id="ARBA00047969"/>
    </source>
</evidence>
<organism evidence="25 26">
    <name type="scientific">Mycolicibacterium aubagnense</name>
    <dbReference type="NCBI Taxonomy" id="319707"/>
    <lineage>
        <taxon>Bacteria</taxon>
        <taxon>Bacillati</taxon>
        <taxon>Actinomycetota</taxon>
        <taxon>Actinomycetes</taxon>
        <taxon>Mycobacteriales</taxon>
        <taxon>Mycobacteriaceae</taxon>
        <taxon>Mycolicibacterium</taxon>
    </lineage>
</organism>